<dbReference type="AlphaFoldDB" id="A0AAD9IRB1"/>
<keyword evidence="2" id="KW-1185">Reference proteome</keyword>
<gene>
    <name evidence="1" type="ORF">LSH36_1923g00006</name>
</gene>
<sequence>MYESRERCLYNCKCPQGCQEIQVIRRPNRFDDSSWILCEVAFTYPPGKTGYFK</sequence>
<dbReference type="Proteomes" id="UP001208570">
    <property type="component" value="Unassembled WGS sequence"/>
</dbReference>
<dbReference type="EMBL" id="JAODUP010001919">
    <property type="protein sequence ID" value="KAK2139234.1"/>
    <property type="molecule type" value="Genomic_DNA"/>
</dbReference>
<comment type="caution">
    <text evidence="1">The sequence shown here is derived from an EMBL/GenBank/DDBJ whole genome shotgun (WGS) entry which is preliminary data.</text>
</comment>
<name>A0AAD9IRB1_9ANNE</name>
<evidence type="ECO:0000313" key="2">
    <source>
        <dbReference type="Proteomes" id="UP001208570"/>
    </source>
</evidence>
<organism evidence="1 2">
    <name type="scientific">Paralvinella palmiformis</name>
    <dbReference type="NCBI Taxonomy" id="53620"/>
    <lineage>
        <taxon>Eukaryota</taxon>
        <taxon>Metazoa</taxon>
        <taxon>Spiralia</taxon>
        <taxon>Lophotrochozoa</taxon>
        <taxon>Annelida</taxon>
        <taxon>Polychaeta</taxon>
        <taxon>Sedentaria</taxon>
        <taxon>Canalipalpata</taxon>
        <taxon>Terebellida</taxon>
        <taxon>Terebelliformia</taxon>
        <taxon>Alvinellidae</taxon>
        <taxon>Paralvinella</taxon>
    </lineage>
</organism>
<evidence type="ECO:0000313" key="1">
    <source>
        <dbReference type="EMBL" id="KAK2139234.1"/>
    </source>
</evidence>
<proteinExistence type="predicted"/>
<accession>A0AAD9IRB1</accession>
<protein>
    <submittedName>
        <fullName evidence="1">Uncharacterized protein</fullName>
    </submittedName>
</protein>
<reference evidence="1" key="1">
    <citation type="journal article" date="2023" name="Mol. Biol. Evol.">
        <title>Third-Generation Sequencing Reveals the Adaptive Role of the Epigenome in Three Deep-Sea Polychaetes.</title>
        <authorList>
            <person name="Perez M."/>
            <person name="Aroh O."/>
            <person name="Sun Y."/>
            <person name="Lan Y."/>
            <person name="Juniper S.K."/>
            <person name="Young C.R."/>
            <person name="Angers B."/>
            <person name="Qian P.Y."/>
        </authorList>
    </citation>
    <scope>NUCLEOTIDE SEQUENCE</scope>
    <source>
        <strain evidence="1">P08H-3</strain>
    </source>
</reference>